<dbReference type="InterPro" id="IPR050426">
    <property type="entry name" value="Glycosyltransferase_28"/>
</dbReference>
<dbReference type="GO" id="GO:0017000">
    <property type="term" value="P:antibiotic biosynthetic process"/>
    <property type="evidence" value="ECO:0007669"/>
    <property type="project" value="UniProtKB-ARBA"/>
</dbReference>
<dbReference type="Proteomes" id="UP000536179">
    <property type="component" value="Unassembled WGS sequence"/>
</dbReference>
<dbReference type="InterPro" id="IPR002213">
    <property type="entry name" value="UDP_glucos_trans"/>
</dbReference>
<evidence type="ECO:0000313" key="1">
    <source>
        <dbReference type="EMBL" id="MBB3204360.1"/>
    </source>
</evidence>
<gene>
    <name evidence="1" type="ORF">FHS27_000124</name>
</gene>
<proteinExistence type="predicted"/>
<accession>A0A7W5DTP1</accession>
<sequence length="183" mass="19672">MSRLTDQPLVYASLGTILGNAQHLFHKIAEGCATLDVQPVISLGRSMESESIPEFPGSAIAVRYAPQLDWLKRAALMITHGGMNTTLECLTNAIPMVVIPMVNDQPGIGARFNWSGCGESIPANSVSVDKLIKAITQVLRVPSYRENARLMQSAIERCGGVTKVADIVELAASSNQPICRVPN</sequence>
<dbReference type="FunFam" id="3.40.50.2000:FF:000072">
    <property type="entry name" value="Glycosyl transferase"/>
    <property type="match status" value="1"/>
</dbReference>
<name>A0A7W5DTP1_9BACT</name>
<dbReference type="EMBL" id="JACHXU010000001">
    <property type="protein sequence ID" value="MBB3204360.1"/>
    <property type="molecule type" value="Genomic_DNA"/>
</dbReference>
<evidence type="ECO:0000313" key="2">
    <source>
        <dbReference type="Proteomes" id="UP000536179"/>
    </source>
</evidence>
<dbReference type="GO" id="GO:0008194">
    <property type="term" value="F:UDP-glycosyltransferase activity"/>
    <property type="evidence" value="ECO:0007669"/>
    <property type="project" value="InterPro"/>
</dbReference>
<comment type="caution">
    <text evidence="1">The sequence shown here is derived from an EMBL/GenBank/DDBJ whole genome shotgun (WGS) entry which is preliminary data.</text>
</comment>
<dbReference type="Pfam" id="PF00201">
    <property type="entry name" value="UDPGT"/>
    <property type="match status" value="1"/>
</dbReference>
<reference evidence="1 2" key="1">
    <citation type="submission" date="2020-08" db="EMBL/GenBank/DDBJ databases">
        <title>Genomic Encyclopedia of Type Strains, Phase III (KMG-III): the genomes of soil and plant-associated and newly described type strains.</title>
        <authorList>
            <person name="Whitman W."/>
        </authorList>
    </citation>
    <scope>NUCLEOTIDE SEQUENCE [LARGE SCALE GENOMIC DNA]</scope>
    <source>
        <strain evidence="1 2">CECT 8075</strain>
    </source>
</reference>
<dbReference type="GO" id="GO:0016758">
    <property type="term" value="F:hexosyltransferase activity"/>
    <property type="evidence" value="ECO:0007669"/>
    <property type="project" value="UniProtKB-ARBA"/>
</dbReference>
<dbReference type="AlphaFoldDB" id="A0A7W5DTP1"/>
<dbReference type="PANTHER" id="PTHR48050:SF13">
    <property type="entry name" value="STEROL 3-BETA-GLUCOSYLTRANSFERASE UGT80A2"/>
    <property type="match status" value="1"/>
</dbReference>
<dbReference type="SUPFAM" id="SSF53756">
    <property type="entry name" value="UDP-Glycosyltransferase/glycogen phosphorylase"/>
    <property type="match status" value="1"/>
</dbReference>
<organism evidence="1 2">
    <name type="scientific">Aporhodopirellula rubra</name>
    <dbReference type="NCBI Taxonomy" id="980271"/>
    <lineage>
        <taxon>Bacteria</taxon>
        <taxon>Pseudomonadati</taxon>
        <taxon>Planctomycetota</taxon>
        <taxon>Planctomycetia</taxon>
        <taxon>Pirellulales</taxon>
        <taxon>Pirellulaceae</taxon>
        <taxon>Aporhodopirellula</taxon>
    </lineage>
</organism>
<dbReference type="CDD" id="cd03784">
    <property type="entry name" value="GT1_Gtf-like"/>
    <property type="match status" value="1"/>
</dbReference>
<dbReference type="Gene3D" id="3.40.50.2000">
    <property type="entry name" value="Glycogen Phosphorylase B"/>
    <property type="match status" value="2"/>
</dbReference>
<keyword evidence="1" id="KW-0808">Transferase</keyword>
<dbReference type="RefSeq" id="WP_184300302.1">
    <property type="nucleotide sequence ID" value="NZ_JACHXU010000001.1"/>
</dbReference>
<dbReference type="PANTHER" id="PTHR48050">
    <property type="entry name" value="STEROL 3-BETA-GLUCOSYLTRANSFERASE"/>
    <property type="match status" value="1"/>
</dbReference>
<protein>
    <submittedName>
        <fullName evidence="1">MGT family glycosyltransferase</fullName>
    </submittedName>
</protein>
<keyword evidence="2" id="KW-1185">Reference proteome</keyword>